<dbReference type="AlphaFoldDB" id="A0A537ILM6"/>
<sequence length="289" mass="30363">MGVVDWILGVLVRGMALGTPLLWGALGEIYAERAGVVNLGVEGMMILGAFFAFAAAQLTGHPGLGLLAAALIGGMAALLHAFVSVTLRANQFVSGLALSMLGLGLAGLLGRGWEGFPLSNPLPERSILPPLGALLAVAIWALLYHTRWGIILRTVGESPAAADAMGIDVALVRYLAVVFGGMLAGVAGGFLSVAYRPSWTEGMTGGIGWIVVALAIFASWDPLRAIGAALLFGTLFHLSFRLQAWIPPEPLQMMPFAFTILVLAIAARWGARAWRAPEALGLPYLRGER</sequence>
<feature type="transmembrane region" description="Helical" evidence="6">
    <location>
        <begin position="6"/>
        <end position="24"/>
    </location>
</feature>
<feature type="transmembrane region" description="Helical" evidence="6">
    <location>
        <begin position="36"/>
        <end position="58"/>
    </location>
</feature>
<dbReference type="GO" id="GO:0005886">
    <property type="term" value="C:plasma membrane"/>
    <property type="evidence" value="ECO:0007669"/>
    <property type="project" value="UniProtKB-SubCell"/>
</dbReference>
<feature type="transmembrane region" description="Helical" evidence="6">
    <location>
        <begin position="64"/>
        <end position="85"/>
    </location>
</feature>
<feature type="transmembrane region" description="Helical" evidence="6">
    <location>
        <begin position="225"/>
        <end position="246"/>
    </location>
</feature>
<feature type="transmembrane region" description="Helical" evidence="6">
    <location>
        <begin position="171"/>
        <end position="193"/>
    </location>
</feature>
<keyword evidence="4 6" id="KW-1133">Transmembrane helix</keyword>
<evidence type="ECO:0000256" key="3">
    <source>
        <dbReference type="ARBA" id="ARBA00022692"/>
    </source>
</evidence>
<protein>
    <submittedName>
        <fullName evidence="7">ABC transporter permease</fullName>
    </submittedName>
</protein>
<proteinExistence type="predicted"/>
<name>A0A537ILM6_9BACT</name>
<keyword evidence="2" id="KW-1003">Cell membrane</keyword>
<dbReference type="CDD" id="cd06580">
    <property type="entry name" value="TM_PBP1_transp_TpRbsC_like"/>
    <property type="match status" value="1"/>
</dbReference>
<feature type="transmembrane region" description="Helical" evidence="6">
    <location>
        <begin position="130"/>
        <end position="150"/>
    </location>
</feature>
<keyword evidence="3 6" id="KW-0812">Transmembrane</keyword>
<evidence type="ECO:0000313" key="8">
    <source>
        <dbReference type="Proteomes" id="UP000318834"/>
    </source>
</evidence>
<comment type="subcellular location">
    <subcellularLocation>
        <location evidence="1">Cell membrane</location>
        <topology evidence="1">Multi-pass membrane protein</topology>
    </subcellularLocation>
</comment>
<gene>
    <name evidence="7" type="ORF">E6H05_11545</name>
</gene>
<dbReference type="PANTHER" id="PTHR43370">
    <property type="entry name" value="SUGAR ABC TRANSPORTER INTEGRAL MEMBRANE PROTEIN-RELATED"/>
    <property type="match status" value="1"/>
</dbReference>
<accession>A0A537ILM6</accession>
<dbReference type="EMBL" id="VBAP01000093">
    <property type="protein sequence ID" value="TMI72190.1"/>
    <property type="molecule type" value="Genomic_DNA"/>
</dbReference>
<evidence type="ECO:0000256" key="4">
    <source>
        <dbReference type="ARBA" id="ARBA00022989"/>
    </source>
</evidence>
<feature type="transmembrane region" description="Helical" evidence="6">
    <location>
        <begin position="92"/>
        <end position="110"/>
    </location>
</feature>
<dbReference type="InterPro" id="IPR001851">
    <property type="entry name" value="ABC_transp_permease"/>
</dbReference>
<keyword evidence="5 6" id="KW-0472">Membrane</keyword>
<dbReference type="Proteomes" id="UP000318834">
    <property type="component" value="Unassembled WGS sequence"/>
</dbReference>
<evidence type="ECO:0000256" key="1">
    <source>
        <dbReference type="ARBA" id="ARBA00004651"/>
    </source>
</evidence>
<organism evidence="7 8">
    <name type="scientific">Candidatus Segetimicrobium genomatis</name>
    <dbReference type="NCBI Taxonomy" id="2569760"/>
    <lineage>
        <taxon>Bacteria</taxon>
        <taxon>Bacillati</taxon>
        <taxon>Candidatus Sysuimicrobiota</taxon>
        <taxon>Candidatus Sysuimicrobiia</taxon>
        <taxon>Candidatus Sysuimicrobiales</taxon>
        <taxon>Candidatus Segetimicrobiaceae</taxon>
        <taxon>Candidatus Segetimicrobium</taxon>
    </lineage>
</organism>
<comment type="caution">
    <text evidence="7">The sequence shown here is derived from an EMBL/GenBank/DDBJ whole genome shotgun (WGS) entry which is preliminary data.</text>
</comment>
<evidence type="ECO:0000256" key="2">
    <source>
        <dbReference type="ARBA" id="ARBA00022475"/>
    </source>
</evidence>
<evidence type="ECO:0000256" key="5">
    <source>
        <dbReference type="ARBA" id="ARBA00023136"/>
    </source>
</evidence>
<evidence type="ECO:0000313" key="7">
    <source>
        <dbReference type="EMBL" id="TMI72190.1"/>
    </source>
</evidence>
<dbReference type="Pfam" id="PF02653">
    <property type="entry name" value="BPD_transp_2"/>
    <property type="match status" value="1"/>
</dbReference>
<feature type="transmembrane region" description="Helical" evidence="6">
    <location>
        <begin position="252"/>
        <end position="271"/>
    </location>
</feature>
<evidence type="ECO:0000256" key="6">
    <source>
        <dbReference type="SAM" id="Phobius"/>
    </source>
</evidence>
<reference evidence="7 8" key="1">
    <citation type="journal article" date="2019" name="Nat. Microbiol.">
        <title>Mediterranean grassland soil C-N compound turnover is dependent on rainfall and depth, and is mediated by genomically divergent microorganisms.</title>
        <authorList>
            <person name="Diamond S."/>
            <person name="Andeer P.F."/>
            <person name="Li Z."/>
            <person name="Crits-Christoph A."/>
            <person name="Burstein D."/>
            <person name="Anantharaman K."/>
            <person name="Lane K.R."/>
            <person name="Thomas B.C."/>
            <person name="Pan C."/>
            <person name="Northen T.R."/>
            <person name="Banfield J.F."/>
        </authorList>
    </citation>
    <scope>NUCLEOTIDE SEQUENCE [LARGE SCALE GENOMIC DNA]</scope>
    <source>
        <strain evidence="7">NP_8</strain>
    </source>
</reference>
<feature type="transmembrane region" description="Helical" evidence="6">
    <location>
        <begin position="199"/>
        <end position="218"/>
    </location>
</feature>
<dbReference type="PANTHER" id="PTHR43370:SF2">
    <property type="entry name" value="ABC TRANSPORTER PERMEASE PROTEIN"/>
    <property type="match status" value="1"/>
</dbReference>
<dbReference type="GO" id="GO:0022857">
    <property type="term" value="F:transmembrane transporter activity"/>
    <property type="evidence" value="ECO:0007669"/>
    <property type="project" value="InterPro"/>
</dbReference>